<dbReference type="Proteomes" id="UP001548189">
    <property type="component" value="Unassembled WGS sequence"/>
</dbReference>
<keyword evidence="2" id="KW-1185">Reference proteome</keyword>
<reference evidence="1 2" key="1">
    <citation type="submission" date="2024-06" db="EMBL/GenBank/DDBJ databases">
        <authorList>
            <person name="Li F."/>
        </authorList>
    </citation>
    <scope>NUCLEOTIDE SEQUENCE [LARGE SCALE GENOMIC DNA]</scope>
    <source>
        <strain evidence="1 2">GXAS 311</strain>
    </source>
</reference>
<dbReference type="EMBL" id="JBEVCJ010000010">
    <property type="protein sequence ID" value="MET1255436.1"/>
    <property type="molecule type" value="Genomic_DNA"/>
</dbReference>
<gene>
    <name evidence="1" type="ORF">ABVT43_09890</name>
</gene>
<sequence>MKKRFYIRIHKKLVWFAALTLAIWGISGILHPVMSWTGPKAKHFFAPPLHISPQEIQALPKIIKKLKNTPINSAKIVPSQYGPLLQINITTTQHLEKNPVITDTINSNLFKNQQPEKLASHQSREYYHLQEGSKITQHDKAQARWLANYYTGLKDKQILSVEKVTEHTNDYPDVNRLLPVYRITYNTSDQRVAYIHTETSSLALLSNQYRAQLQAIFKILHTWNWLDNQTVARITVIAFLMLTLLTMAVSGVLMISSLKSRKIANSDRRRHRALAYGLWLPVLAWSFSGFYHLLYNEWRAPSQLTQMAEAITLSPEQISPEFSWLNDFKQQKITSLSLTRDPTGQILFRLGIRSTTKQNIMAQLSNQTNTNRSTHSVHQSTTHQKEVISSNNKMPSNSARFDGIPSENSAIYINALTGQTVAINDKDRVLWLATQYFNVNPKQIYQISLITRFGNGYSFRHKRLPVWKLSLKDAYHTSIYIDAVTDMLIDKNRSIDRIENGIFSMLHKWNWLDPFTGRVIRDITITICILSLFGLAVIGIRLKLKSTKKIRSMLSSETTSPIAEQHATNTTEPTNITKSG</sequence>
<evidence type="ECO:0000313" key="2">
    <source>
        <dbReference type="Proteomes" id="UP001548189"/>
    </source>
</evidence>
<evidence type="ECO:0000313" key="1">
    <source>
        <dbReference type="EMBL" id="MET1255436.1"/>
    </source>
</evidence>
<comment type="caution">
    <text evidence="1">The sequence shown here is derived from an EMBL/GenBank/DDBJ whole genome shotgun (WGS) entry which is preliminary data.</text>
</comment>
<accession>A0ABV2BU22</accession>
<organism evidence="1 2">
    <name type="scientific">Aliikangiella maris</name>
    <dbReference type="NCBI Taxonomy" id="3162458"/>
    <lineage>
        <taxon>Bacteria</taxon>
        <taxon>Pseudomonadati</taxon>
        <taxon>Pseudomonadota</taxon>
        <taxon>Gammaproteobacteria</taxon>
        <taxon>Oceanospirillales</taxon>
        <taxon>Pleioneaceae</taxon>
        <taxon>Aliikangiella</taxon>
    </lineage>
</organism>
<proteinExistence type="predicted"/>
<name>A0ABV2BU22_9GAMM</name>
<protein>
    <submittedName>
        <fullName evidence="1">Uncharacterized protein</fullName>
    </submittedName>
</protein>